<organism evidence="2 3">
    <name type="scientific">Pseudonocardia zijingensis</name>
    <dbReference type="NCBI Taxonomy" id="153376"/>
    <lineage>
        <taxon>Bacteria</taxon>
        <taxon>Bacillati</taxon>
        <taxon>Actinomycetota</taxon>
        <taxon>Actinomycetes</taxon>
        <taxon>Pseudonocardiales</taxon>
        <taxon>Pseudonocardiaceae</taxon>
        <taxon>Pseudonocardia</taxon>
    </lineage>
</organism>
<keyword evidence="1" id="KW-0812">Transmembrane</keyword>
<feature type="transmembrane region" description="Helical" evidence="1">
    <location>
        <begin position="31"/>
        <end position="50"/>
    </location>
</feature>
<reference evidence="2 3" key="1">
    <citation type="journal article" date="2019" name="Int. J. Syst. Evol. Microbiol.">
        <title>The Global Catalogue of Microorganisms (GCM) 10K type strain sequencing project: providing services to taxonomists for standard genome sequencing and annotation.</title>
        <authorList>
            <consortium name="The Broad Institute Genomics Platform"/>
            <consortium name="The Broad Institute Genome Sequencing Center for Infectious Disease"/>
            <person name="Wu L."/>
            <person name="Ma J."/>
        </authorList>
    </citation>
    <scope>NUCLEOTIDE SEQUENCE [LARGE SCALE GENOMIC DNA]</scope>
    <source>
        <strain evidence="2 3">JCM 11117</strain>
    </source>
</reference>
<proteinExistence type="predicted"/>
<keyword evidence="1" id="KW-0472">Membrane</keyword>
<dbReference type="EMBL" id="BAAAHP010000207">
    <property type="protein sequence ID" value="GAA0899307.1"/>
    <property type="molecule type" value="Genomic_DNA"/>
</dbReference>
<keyword evidence="1" id="KW-1133">Transmembrane helix</keyword>
<comment type="caution">
    <text evidence="2">The sequence shown here is derived from an EMBL/GenBank/DDBJ whole genome shotgun (WGS) entry which is preliminary data.</text>
</comment>
<evidence type="ECO:0000256" key="1">
    <source>
        <dbReference type="SAM" id="Phobius"/>
    </source>
</evidence>
<protein>
    <recommendedName>
        <fullName evidence="4">Superfamily IV 4 TMS phage holin</fullName>
    </recommendedName>
</protein>
<feature type="transmembrane region" description="Helical" evidence="1">
    <location>
        <begin position="57"/>
        <end position="78"/>
    </location>
</feature>
<feature type="transmembrane region" description="Helical" evidence="1">
    <location>
        <begin position="90"/>
        <end position="108"/>
    </location>
</feature>
<accession>A0ABN1NA45</accession>
<keyword evidence="3" id="KW-1185">Reference proteome</keyword>
<evidence type="ECO:0008006" key="4">
    <source>
        <dbReference type="Google" id="ProtNLM"/>
    </source>
</evidence>
<dbReference type="RefSeq" id="WP_343945387.1">
    <property type="nucleotide sequence ID" value="NZ_BAAAHP010000207.1"/>
</dbReference>
<gene>
    <name evidence="2" type="ORF">GCM10009559_63500</name>
</gene>
<evidence type="ECO:0000313" key="2">
    <source>
        <dbReference type="EMBL" id="GAA0899307.1"/>
    </source>
</evidence>
<name>A0ABN1NA45_9PSEU</name>
<dbReference type="Proteomes" id="UP001499967">
    <property type="component" value="Unassembled WGS sequence"/>
</dbReference>
<evidence type="ECO:0000313" key="3">
    <source>
        <dbReference type="Proteomes" id="UP001499967"/>
    </source>
</evidence>
<sequence>MVRFTAAVGIVLIVLGVGAYALSGAASVTALIPAFVGLPMLGCAALARSAAGRKPGLLVALGIAVLGALGSAMNVLKIGDAIAGTAERPAAVWVSTVMFVLLVGYVVVAGRDQLKSRSTSAG</sequence>